<dbReference type="AlphaFoldDB" id="A0A848H338"/>
<dbReference type="InterPro" id="IPR018763">
    <property type="entry name" value="DUF2334"/>
</dbReference>
<comment type="caution">
    <text evidence="1">The sequence shown here is derived from an EMBL/GenBank/DDBJ whole genome shotgun (WGS) entry which is preliminary data.</text>
</comment>
<proteinExistence type="predicted"/>
<evidence type="ECO:0000313" key="1">
    <source>
        <dbReference type="EMBL" id="NML45225.1"/>
    </source>
</evidence>
<dbReference type="Proteomes" id="UP000541185">
    <property type="component" value="Unassembled WGS sequence"/>
</dbReference>
<gene>
    <name evidence="1" type="ORF">HHL11_15835</name>
</gene>
<accession>A0A848H338</accession>
<dbReference type="Pfam" id="PF10096">
    <property type="entry name" value="DUF2334"/>
    <property type="match status" value="1"/>
</dbReference>
<name>A0A848H338_9BURK</name>
<protein>
    <submittedName>
        <fullName evidence="1">DUF2334 domain-containing protein</fullName>
    </submittedName>
</protein>
<evidence type="ECO:0000313" key="2">
    <source>
        <dbReference type="Proteomes" id="UP000541185"/>
    </source>
</evidence>
<keyword evidence="2" id="KW-1185">Reference proteome</keyword>
<dbReference type="EMBL" id="JABBFX010000001">
    <property type="protein sequence ID" value="NML45225.1"/>
    <property type="molecule type" value="Genomic_DNA"/>
</dbReference>
<reference evidence="1 2" key="1">
    <citation type="submission" date="2020-04" db="EMBL/GenBank/DDBJ databases">
        <title>Ramlibacter sp. G-1-2-2 isolated from soil.</title>
        <authorList>
            <person name="Dahal R.H."/>
        </authorList>
    </citation>
    <scope>NUCLEOTIDE SEQUENCE [LARGE SCALE GENOMIC DNA]</scope>
    <source>
        <strain evidence="1 2">G-1-2-2</strain>
    </source>
</reference>
<organism evidence="1 2">
    <name type="scientific">Ramlibacter agri</name>
    <dbReference type="NCBI Taxonomy" id="2728837"/>
    <lineage>
        <taxon>Bacteria</taxon>
        <taxon>Pseudomonadati</taxon>
        <taxon>Pseudomonadota</taxon>
        <taxon>Betaproteobacteria</taxon>
        <taxon>Burkholderiales</taxon>
        <taxon>Comamonadaceae</taxon>
        <taxon>Ramlibacter</taxon>
    </lineage>
</organism>
<dbReference type="CDD" id="cd10923">
    <property type="entry name" value="CE4_COG5298"/>
    <property type="match status" value="1"/>
</dbReference>
<sequence length="536" mass="59219">MESGSTSSNPGGTAPGASPRVLALYDAPVGTQWDKLGFGYAIMLRNLLGHFNAQVDLMPVSQYQAGALEGYDATFYLGAIYDNPIPDAFLADASTSTKPLVWFKYNLWQLAWNTAYTFQANTGIQYMGLKGMNATPSSANPNPGFFDTVKYKNLDFTKYYAYDAGHNTINADPDLGWAQVADATKATAVVNVANAKTGEQLPYVLRSGNFWYVADLPFSFIGPRDRYLVFADLLHDMLGIQHAESHRAMVRLEDVGALVSVDSMKKLSDYLAGRHVPFSVATIPHYVDALGAYNGGTPQTIPLSQATNLKKSLDYALRKGGEIVMHGYTHQYGTMRNPNTGVSGDDYEFWNIVDNVPVPEDSTSWALGRLNSGLAELRANGYNNVQAWEMPHYQGSALSNKAVPQLFTTTYQRVVYYTADKPDFYAAVAKDFAVGQIFPYIVSKDYYGQRILPESLGNIEYDIHTIDPTSNYNYTADDILANAKYALAVRDGFASYFFHPFWLEPDLGVPGFEDFKKTVEGITQLGFTWVAPSALR</sequence>